<reference evidence="6 7" key="1">
    <citation type="submission" date="2018-08" db="EMBL/GenBank/DDBJ databases">
        <title>A genome reference for cultivated species of the human gut microbiota.</title>
        <authorList>
            <person name="Zou Y."/>
            <person name="Xue W."/>
            <person name="Luo G."/>
        </authorList>
    </citation>
    <scope>NUCLEOTIDE SEQUENCE [LARGE SCALE GENOMIC DNA]</scope>
    <source>
        <strain evidence="6 7">AF35-6BH</strain>
    </source>
</reference>
<comment type="caution">
    <text evidence="6">The sequence shown here is derived from an EMBL/GenBank/DDBJ whole genome shotgun (WGS) entry which is preliminary data.</text>
</comment>
<dbReference type="EMBL" id="JAGZMZ010000002">
    <property type="protein sequence ID" value="MBS4883350.1"/>
    <property type="molecule type" value="Genomic_DNA"/>
</dbReference>
<name>A0A415PKT2_9FIRM</name>
<evidence type="ECO:0000256" key="2">
    <source>
        <dbReference type="ARBA" id="ARBA00022741"/>
    </source>
</evidence>
<dbReference type="Pfam" id="PF00005">
    <property type="entry name" value="ABC_tran"/>
    <property type="match status" value="1"/>
</dbReference>
<dbReference type="InterPro" id="IPR017871">
    <property type="entry name" value="ABC_transporter-like_CS"/>
</dbReference>
<evidence type="ECO:0000313" key="7">
    <source>
        <dbReference type="Proteomes" id="UP000284868"/>
    </source>
</evidence>
<evidence type="ECO:0000256" key="3">
    <source>
        <dbReference type="ARBA" id="ARBA00022840"/>
    </source>
</evidence>
<reference evidence="5" key="2">
    <citation type="submission" date="2021-02" db="EMBL/GenBank/DDBJ databases">
        <title>Infant gut strain persistence is associated with maternal origin, phylogeny, and functional potential including surface adhesion and iron acquisition.</title>
        <authorList>
            <person name="Lou Y.C."/>
        </authorList>
    </citation>
    <scope>NUCLEOTIDE SEQUENCE</scope>
    <source>
        <strain evidence="5">L3_108_103G1_dasL3_108_103G1_concoct_2</strain>
    </source>
</reference>
<dbReference type="PROSITE" id="PS00211">
    <property type="entry name" value="ABC_TRANSPORTER_1"/>
    <property type="match status" value="1"/>
</dbReference>
<dbReference type="PANTHER" id="PTHR42939">
    <property type="entry name" value="ABC TRANSPORTER ATP-BINDING PROTEIN ALBC-RELATED"/>
    <property type="match status" value="1"/>
</dbReference>
<dbReference type="GO" id="GO:0016887">
    <property type="term" value="F:ATP hydrolysis activity"/>
    <property type="evidence" value="ECO:0007669"/>
    <property type="project" value="InterPro"/>
</dbReference>
<evidence type="ECO:0000256" key="1">
    <source>
        <dbReference type="ARBA" id="ARBA00022448"/>
    </source>
</evidence>
<feature type="domain" description="ABC transporter" evidence="4">
    <location>
        <begin position="2"/>
        <end position="227"/>
    </location>
</feature>
<dbReference type="Proteomes" id="UP000284868">
    <property type="component" value="Unassembled WGS sequence"/>
</dbReference>
<dbReference type="PROSITE" id="PS50893">
    <property type="entry name" value="ABC_TRANSPORTER_2"/>
    <property type="match status" value="1"/>
</dbReference>
<dbReference type="InterPro" id="IPR051782">
    <property type="entry name" value="ABC_Transporter_VariousFunc"/>
</dbReference>
<proteinExistence type="predicted"/>
<evidence type="ECO:0000259" key="4">
    <source>
        <dbReference type="PROSITE" id="PS50893"/>
    </source>
</evidence>
<keyword evidence="3 6" id="KW-0067">ATP-binding</keyword>
<dbReference type="OrthoDB" id="9804819at2"/>
<dbReference type="AlphaFoldDB" id="A0A415PKT2"/>
<dbReference type="InterPro" id="IPR027417">
    <property type="entry name" value="P-loop_NTPase"/>
</dbReference>
<organism evidence="6 7">
    <name type="scientific">Amedibacillus dolichus</name>
    <dbReference type="NCBI Taxonomy" id="31971"/>
    <lineage>
        <taxon>Bacteria</taxon>
        <taxon>Bacillati</taxon>
        <taxon>Bacillota</taxon>
        <taxon>Erysipelotrichia</taxon>
        <taxon>Erysipelotrichales</taxon>
        <taxon>Erysipelotrichaceae</taxon>
        <taxon>Amedibacillus</taxon>
    </lineage>
</organism>
<gene>
    <name evidence="6" type="ORF">DWZ83_03900</name>
    <name evidence="5" type="ORF">KHZ85_01095</name>
</gene>
<keyword evidence="2" id="KW-0547">Nucleotide-binding</keyword>
<dbReference type="GeneID" id="92793882"/>
<evidence type="ECO:0000313" key="5">
    <source>
        <dbReference type="EMBL" id="MBS4883350.1"/>
    </source>
</evidence>
<keyword evidence="7" id="KW-1185">Reference proteome</keyword>
<dbReference type="CDD" id="cd03230">
    <property type="entry name" value="ABC_DR_subfamily_A"/>
    <property type="match status" value="1"/>
</dbReference>
<dbReference type="InterPro" id="IPR003593">
    <property type="entry name" value="AAA+_ATPase"/>
</dbReference>
<dbReference type="SMART" id="SM00382">
    <property type="entry name" value="AAA"/>
    <property type="match status" value="1"/>
</dbReference>
<sequence length="235" mass="26484">MIEVKHVTKCYGKFKAVDDVSLTALGGKITVLLGPNGAGKSTTIKSITNLLKFEGEIQICGYDNKTLEAKKSFAYIPETPVLYDSLTIEEHVEFIAKAYRLKEYKEIVERLLILFHLEEKRKKIVKELSKGMRQKVSMLLALMISPKALLVDEPMMGLDPQSIEDTLRLLVDLKNAGVAVLVSTHIIDVFADVWDEAYILNKGKIVYHATRENIGEESLKDIFFTYTDREVGDEA</sequence>
<dbReference type="Gene3D" id="3.40.50.300">
    <property type="entry name" value="P-loop containing nucleotide triphosphate hydrolases"/>
    <property type="match status" value="1"/>
</dbReference>
<dbReference type="RefSeq" id="WP_004800451.1">
    <property type="nucleotide sequence ID" value="NZ_CABKNA010000002.1"/>
</dbReference>
<dbReference type="GO" id="GO:0005524">
    <property type="term" value="F:ATP binding"/>
    <property type="evidence" value="ECO:0007669"/>
    <property type="project" value="UniProtKB-KW"/>
</dbReference>
<dbReference type="EMBL" id="QRPK01000012">
    <property type="protein sequence ID" value="RHM13324.1"/>
    <property type="molecule type" value="Genomic_DNA"/>
</dbReference>
<dbReference type="SUPFAM" id="SSF52540">
    <property type="entry name" value="P-loop containing nucleoside triphosphate hydrolases"/>
    <property type="match status" value="1"/>
</dbReference>
<dbReference type="InterPro" id="IPR003439">
    <property type="entry name" value="ABC_transporter-like_ATP-bd"/>
</dbReference>
<keyword evidence="1" id="KW-0813">Transport</keyword>
<evidence type="ECO:0000313" key="6">
    <source>
        <dbReference type="EMBL" id="RHM13324.1"/>
    </source>
</evidence>
<protein>
    <submittedName>
        <fullName evidence="6">ABC transporter ATP-binding protein</fullName>
    </submittedName>
</protein>
<accession>A0A415PKT2</accession>
<dbReference type="PANTHER" id="PTHR42939:SF1">
    <property type="entry name" value="ABC TRANSPORTER ATP-BINDING PROTEIN ALBC-RELATED"/>
    <property type="match status" value="1"/>
</dbReference>
<dbReference type="Proteomes" id="UP000753219">
    <property type="component" value="Unassembled WGS sequence"/>
</dbReference>